<dbReference type="Proteomes" id="UP001607303">
    <property type="component" value="Unassembled WGS sequence"/>
</dbReference>
<reference evidence="3 4" key="1">
    <citation type="journal article" date="2024" name="Ann. Entomol. Soc. Am.">
        <title>Genomic analyses of the southern and eastern yellowjacket wasps (Hymenoptera: Vespidae) reveal evolutionary signatures of social life.</title>
        <authorList>
            <person name="Catto M.A."/>
            <person name="Caine P.B."/>
            <person name="Orr S.E."/>
            <person name="Hunt B.G."/>
            <person name="Goodisman M.A.D."/>
        </authorList>
    </citation>
    <scope>NUCLEOTIDE SEQUENCE [LARGE SCALE GENOMIC DNA]</scope>
    <source>
        <strain evidence="3">232</strain>
        <tissue evidence="3">Head and thorax</tissue>
    </source>
</reference>
<sequence length="245" mass="27485">MGVTNRESEPLFILRADKETNEAPLITGITLAHFFASIYHQGCTYRRKSKEEGGSEEDEEDEDEKESRRRSRRFGFRISLSLSLSVPLLLACLLARSLAPWQAGLVSERYISGLASQWRIVRIEATIGERGATLINELINNGNVSTENSAGHVTERSMAAVVDGGSTYRPVVEGNPVSLPTEVRTELRECRNKLTEILPGSDKFITFTRDDTVAVQAAIRWRLLTRLTDKPNRENSYPGRFYPVP</sequence>
<evidence type="ECO:0000256" key="1">
    <source>
        <dbReference type="SAM" id="MobiDB-lite"/>
    </source>
</evidence>
<feature type="compositionally biased region" description="Acidic residues" evidence="1">
    <location>
        <begin position="54"/>
        <end position="64"/>
    </location>
</feature>
<keyword evidence="2" id="KW-1133">Transmembrane helix</keyword>
<proteinExistence type="predicted"/>
<gene>
    <name evidence="3" type="ORF">V1477_020607</name>
</gene>
<keyword evidence="4" id="KW-1185">Reference proteome</keyword>
<protein>
    <submittedName>
        <fullName evidence="3">Uncharacterized protein</fullName>
    </submittedName>
</protein>
<evidence type="ECO:0000313" key="3">
    <source>
        <dbReference type="EMBL" id="KAL2721787.1"/>
    </source>
</evidence>
<organism evidence="3 4">
    <name type="scientific">Vespula maculifrons</name>
    <name type="common">Eastern yellow jacket</name>
    <name type="synonym">Wasp</name>
    <dbReference type="NCBI Taxonomy" id="7453"/>
    <lineage>
        <taxon>Eukaryota</taxon>
        <taxon>Metazoa</taxon>
        <taxon>Ecdysozoa</taxon>
        <taxon>Arthropoda</taxon>
        <taxon>Hexapoda</taxon>
        <taxon>Insecta</taxon>
        <taxon>Pterygota</taxon>
        <taxon>Neoptera</taxon>
        <taxon>Endopterygota</taxon>
        <taxon>Hymenoptera</taxon>
        <taxon>Apocrita</taxon>
        <taxon>Aculeata</taxon>
        <taxon>Vespoidea</taxon>
        <taxon>Vespidae</taxon>
        <taxon>Vespinae</taxon>
        <taxon>Vespula</taxon>
    </lineage>
</organism>
<keyword evidence="2" id="KW-0812">Transmembrane</keyword>
<keyword evidence="2" id="KW-0472">Membrane</keyword>
<feature type="transmembrane region" description="Helical" evidence="2">
    <location>
        <begin position="74"/>
        <end position="99"/>
    </location>
</feature>
<dbReference type="EMBL" id="JAYRBN010000116">
    <property type="protein sequence ID" value="KAL2721787.1"/>
    <property type="molecule type" value="Genomic_DNA"/>
</dbReference>
<accession>A0ABD2AMD8</accession>
<dbReference type="AlphaFoldDB" id="A0ABD2AMD8"/>
<comment type="caution">
    <text evidence="3">The sequence shown here is derived from an EMBL/GenBank/DDBJ whole genome shotgun (WGS) entry which is preliminary data.</text>
</comment>
<name>A0ABD2AMD8_VESMC</name>
<feature type="region of interest" description="Disordered" evidence="1">
    <location>
        <begin position="49"/>
        <end position="68"/>
    </location>
</feature>
<evidence type="ECO:0000313" key="4">
    <source>
        <dbReference type="Proteomes" id="UP001607303"/>
    </source>
</evidence>
<evidence type="ECO:0000256" key="2">
    <source>
        <dbReference type="SAM" id="Phobius"/>
    </source>
</evidence>